<feature type="compositionally biased region" description="Low complexity" evidence="6">
    <location>
        <begin position="92"/>
        <end position="104"/>
    </location>
</feature>
<keyword evidence="8" id="KW-1185">Reference proteome</keyword>
<evidence type="ECO:0000256" key="5">
    <source>
        <dbReference type="ARBA" id="ARBA00023242"/>
    </source>
</evidence>
<dbReference type="InterPro" id="IPR011598">
    <property type="entry name" value="bHLH_dom"/>
</dbReference>
<dbReference type="SMART" id="SM00353">
    <property type="entry name" value="HLH"/>
    <property type="match status" value="1"/>
</dbReference>
<feature type="compositionally biased region" description="Polar residues" evidence="6">
    <location>
        <begin position="170"/>
        <end position="195"/>
    </location>
</feature>
<dbReference type="GO" id="GO:0046983">
    <property type="term" value="F:protein dimerization activity"/>
    <property type="evidence" value="ECO:0007669"/>
    <property type="project" value="InterPro"/>
</dbReference>
<dbReference type="FunFam" id="4.10.280.10:FF:000009">
    <property type="entry name" value="Transcription factor HES-1"/>
    <property type="match status" value="1"/>
</dbReference>
<evidence type="ECO:0000256" key="3">
    <source>
        <dbReference type="ARBA" id="ARBA00023125"/>
    </source>
</evidence>
<dbReference type="GO" id="GO:0005634">
    <property type="term" value="C:nucleus"/>
    <property type="evidence" value="ECO:0007669"/>
    <property type="project" value="UniProtKB-SubCell"/>
</dbReference>
<dbReference type="GeneID" id="112693984"/>
<protein>
    <submittedName>
        <fullName evidence="9">Transcription factor HES-2-like</fullName>
    </submittedName>
</protein>
<dbReference type="Pfam" id="PF00010">
    <property type="entry name" value="HLH"/>
    <property type="match status" value="1"/>
</dbReference>
<feature type="domain" description="BHLH" evidence="7">
    <location>
        <begin position="33"/>
        <end position="93"/>
    </location>
</feature>
<dbReference type="Gene3D" id="4.10.280.10">
    <property type="entry name" value="Helix-loop-helix DNA-binding domain"/>
    <property type="match status" value="1"/>
</dbReference>
<dbReference type="SUPFAM" id="SSF158457">
    <property type="entry name" value="Orange domain-like"/>
    <property type="match status" value="1"/>
</dbReference>
<proteinExistence type="predicted"/>
<evidence type="ECO:0000256" key="4">
    <source>
        <dbReference type="ARBA" id="ARBA00023163"/>
    </source>
</evidence>
<dbReference type="PANTHER" id="PTHR10985">
    <property type="entry name" value="BASIC HELIX-LOOP-HELIX TRANSCRIPTION FACTOR, HES-RELATED"/>
    <property type="match status" value="1"/>
</dbReference>
<reference evidence="9" key="1">
    <citation type="submission" date="2025-08" db="UniProtKB">
        <authorList>
            <consortium name="RefSeq"/>
        </authorList>
    </citation>
    <scope>IDENTIFICATION</scope>
    <source>
        <tissue evidence="9">Whole body</tissue>
    </source>
</reference>
<dbReference type="SUPFAM" id="SSF47459">
    <property type="entry name" value="HLH, helix-loop-helix DNA-binding domain"/>
    <property type="match status" value="1"/>
</dbReference>
<feature type="region of interest" description="Disordered" evidence="6">
    <location>
        <begin position="218"/>
        <end position="245"/>
    </location>
</feature>
<sequence>MCQTTNSDIDDMDEISSTSSSQLHKRTGKHIEPRKIRKPLMEKKRRARINQSLDELKRIVIDAEKLAGQDLSRVNKLEKADILEMTVRYLKRSTSSAQPQQRSTSPPPPSKPDVYLAGYKQCVEQVQELLAEQWTDERRQQSGRRMVEHLEACVQRLDALPRPSPPPKNRLSSTSSSDESMNLATASTNLTSCSSSEDDYVVEDEQQIPGITAAAAMVRGTRDESRSHHTTQFQDTPPKPMWRPW</sequence>
<dbReference type="AlphaFoldDB" id="A0A8B8GP72"/>
<gene>
    <name evidence="9" type="primary">LOC112693984</name>
</gene>
<evidence type="ECO:0000313" key="9">
    <source>
        <dbReference type="RefSeq" id="XP_025425064.1"/>
    </source>
</evidence>
<comment type="subcellular location">
    <subcellularLocation>
        <location evidence="1">Nucleus</location>
    </subcellularLocation>
</comment>
<dbReference type="InterPro" id="IPR050370">
    <property type="entry name" value="HES_HEY"/>
</dbReference>
<dbReference type="PROSITE" id="PS50888">
    <property type="entry name" value="BHLH"/>
    <property type="match status" value="1"/>
</dbReference>
<organism evidence="8 9">
    <name type="scientific">Sipha flava</name>
    <name type="common">yellow sugarcane aphid</name>
    <dbReference type="NCBI Taxonomy" id="143950"/>
    <lineage>
        <taxon>Eukaryota</taxon>
        <taxon>Metazoa</taxon>
        <taxon>Ecdysozoa</taxon>
        <taxon>Arthropoda</taxon>
        <taxon>Hexapoda</taxon>
        <taxon>Insecta</taxon>
        <taxon>Pterygota</taxon>
        <taxon>Neoptera</taxon>
        <taxon>Paraneoptera</taxon>
        <taxon>Hemiptera</taxon>
        <taxon>Sternorrhyncha</taxon>
        <taxon>Aphidomorpha</taxon>
        <taxon>Aphidoidea</taxon>
        <taxon>Aphididae</taxon>
        <taxon>Sipha</taxon>
    </lineage>
</organism>
<feature type="region of interest" description="Disordered" evidence="6">
    <location>
        <begin position="157"/>
        <end position="200"/>
    </location>
</feature>
<evidence type="ECO:0000313" key="8">
    <source>
        <dbReference type="Proteomes" id="UP000694846"/>
    </source>
</evidence>
<dbReference type="InterPro" id="IPR036638">
    <property type="entry name" value="HLH_DNA-bd_sf"/>
</dbReference>
<evidence type="ECO:0000256" key="2">
    <source>
        <dbReference type="ARBA" id="ARBA00023015"/>
    </source>
</evidence>
<dbReference type="CDD" id="cd11410">
    <property type="entry name" value="bHLH_O_HES"/>
    <property type="match status" value="1"/>
</dbReference>
<feature type="region of interest" description="Disordered" evidence="6">
    <location>
        <begin position="1"/>
        <end position="49"/>
    </location>
</feature>
<evidence type="ECO:0000256" key="6">
    <source>
        <dbReference type="SAM" id="MobiDB-lite"/>
    </source>
</evidence>
<dbReference type="Proteomes" id="UP000694846">
    <property type="component" value="Unplaced"/>
</dbReference>
<dbReference type="GO" id="GO:1990837">
    <property type="term" value="F:sequence-specific double-stranded DNA binding"/>
    <property type="evidence" value="ECO:0007669"/>
    <property type="project" value="UniProtKB-ARBA"/>
</dbReference>
<dbReference type="OrthoDB" id="6085656at2759"/>
<keyword evidence="4" id="KW-0804">Transcription</keyword>
<accession>A0A8B8GP72</accession>
<feature type="compositionally biased region" description="Basic and acidic residues" evidence="6">
    <location>
        <begin position="29"/>
        <end position="42"/>
    </location>
</feature>
<dbReference type="RefSeq" id="XP_025425064.1">
    <property type="nucleotide sequence ID" value="XM_025569279.1"/>
</dbReference>
<keyword evidence="2" id="KW-0805">Transcription regulation</keyword>
<feature type="region of interest" description="Disordered" evidence="6">
    <location>
        <begin position="92"/>
        <end position="114"/>
    </location>
</feature>
<keyword evidence="5" id="KW-0539">Nucleus</keyword>
<evidence type="ECO:0000256" key="1">
    <source>
        <dbReference type="ARBA" id="ARBA00004123"/>
    </source>
</evidence>
<evidence type="ECO:0000259" key="7">
    <source>
        <dbReference type="PROSITE" id="PS50888"/>
    </source>
</evidence>
<keyword evidence="3" id="KW-0238">DNA-binding</keyword>
<name>A0A8B8GP72_9HEMI</name>